<gene>
    <name evidence="6" type="primary">LOC106461006</name>
</gene>
<dbReference type="Gene3D" id="2.20.70.10">
    <property type="match status" value="1"/>
</dbReference>
<dbReference type="CDD" id="cd04389">
    <property type="entry name" value="RhoGAP_KIAA1688"/>
    <property type="match status" value="1"/>
</dbReference>
<sequence>MAFNFNMQLSCSKKTDDNQWWELFDQNTSRFYYYNATSQKTVWHRPQNCDIIPLAKLQTLKQNTEVLDEEKTGVKKESVGTQTATKGLMQEDLPRFIKSSAVCVSTQTSPVSSPQLRRKHHHHHHKHTPSPSSPLHPPTSGQLFNGDTQEEEKSNGDQSCQTSWHYQPSRSQDSGRSSDSSSVSQSRNSLESSRQLEFSTQLKPSILEDSTQQVRYQSGTDFIRQTSLDLECSQSLGSWKHHSIDSPYLGEWGVTLGQYSKDRGSWQTGRSRQLEYPHRRHRSEVVSPSQREDAILPKYSEKFSSDRRQSSSISPSLTDPSRIKSREVSVESFRKKQSSPDSSTLSADSPVLGCDTSHGDHGRNITPTKWLTRANLESQHLSSKKGEEDDVSLESYFNSSFPSKSQQAKERASHNDEPTPLYSNLDYPGLWDSDTDKGSYLLPLQHYLLEQAKLSGYKFGDLFADDKDSLSLSDESECRHDEDDDFADDEGMSHQDSSSQEYLDETRFLDDDDDSDTFCGPLTSPCQLRNKVSHKLLDPRLEMDFGESDNSSIFSTSSPVLQHRGGPIPPSSLALNTQHASLRRKRTESPPLYSPVLEKSQSFQPDMGQENNQRPSSMMASSMTEGTVPGHVISGSLHRQAGGKMTTGFYKDKKPPSESDIEKYAQDNLNRHKKGIFRKKFTIQDMLTWSKDLIRKPMIMTTDKALKRDACEVFKLIQTYMGDRKAKSGQSVDAVALDIATRGWSKQALRDELYIQICRQTNDNPKRESLKLGWELMAICLSFFPPSIKFQPYLESYISRHKDETTLDTPELKISHYAAINSKRLERIGQSGAKKGLRKPTLEEIEQSRIQIFRPSMFGNTLEEVMALQKDRYPNRWLPWIQTTLSESVLQWNGAQTEGIFRVPGDIDEVNAMKVRMDQWEIAECNDPHVPASLLKLWYRELYEPLIPDKFYDECVEHCNDPQTAINIVERLPEINRLVLSYLIRFLQVFAAEQNAAVTKMDASNLAMVMAPNCLRFMSDDPRVIFENTRKEMAFVRTLIQNLDTSYMEGVI</sequence>
<proteinExistence type="predicted"/>
<feature type="region of interest" description="Disordered" evidence="1">
    <location>
        <begin position="107"/>
        <end position="197"/>
    </location>
</feature>
<dbReference type="PROSITE" id="PS51016">
    <property type="entry name" value="MYTH4"/>
    <property type="match status" value="1"/>
</dbReference>
<dbReference type="RefSeq" id="XP_013776229.1">
    <property type="nucleotide sequence ID" value="XM_013920775.2"/>
</dbReference>
<evidence type="ECO:0000313" key="5">
    <source>
        <dbReference type="Proteomes" id="UP000694941"/>
    </source>
</evidence>
<dbReference type="SUPFAM" id="SSF51045">
    <property type="entry name" value="WW domain"/>
    <property type="match status" value="1"/>
</dbReference>
<dbReference type="InterPro" id="IPR038185">
    <property type="entry name" value="MyTH4_dom_sf"/>
</dbReference>
<evidence type="ECO:0000256" key="1">
    <source>
        <dbReference type="SAM" id="MobiDB-lite"/>
    </source>
</evidence>
<dbReference type="PROSITE" id="PS50020">
    <property type="entry name" value="WW_DOMAIN_2"/>
    <property type="match status" value="1"/>
</dbReference>
<reference evidence="6" key="1">
    <citation type="submission" date="2025-08" db="UniProtKB">
        <authorList>
            <consortium name="RefSeq"/>
        </authorList>
    </citation>
    <scope>IDENTIFICATION</scope>
    <source>
        <tissue evidence="6">Muscle</tissue>
    </source>
</reference>
<dbReference type="PROSITE" id="PS50238">
    <property type="entry name" value="RHOGAP"/>
    <property type="match status" value="1"/>
</dbReference>
<dbReference type="Gene3D" id="1.10.555.10">
    <property type="entry name" value="Rho GTPase activation protein"/>
    <property type="match status" value="1"/>
</dbReference>
<feature type="domain" description="WW" evidence="2">
    <location>
        <begin position="21"/>
        <end position="48"/>
    </location>
</feature>
<dbReference type="SMART" id="SM00139">
    <property type="entry name" value="MyTH4"/>
    <property type="match status" value="1"/>
</dbReference>
<feature type="region of interest" description="Disordered" evidence="1">
    <location>
        <begin position="263"/>
        <end position="370"/>
    </location>
</feature>
<feature type="compositionally biased region" description="Polar residues" evidence="1">
    <location>
        <begin position="599"/>
        <end position="624"/>
    </location>
</feature>
<dbReference type="GeneID" id="106461006"/>
<feature type="region of interest" description="Disordered" evidence="1">
    <location>
        <begin position="70"/>
        <end position="91"/>
    </location>
</feature>
<feature type="compositionally biased region" description="Basic and acidic residues" evidence="1">
    <location>
        <begin position="407"/>
        <end position="417"/>
    </location>
</feature>
<keyword evidence="5" id="KW-1185">Reference proteome</keyword>
<name>A0ABM1B789_LIMPO</name>
<feature type="compositionally biased region" description="Basic and acidic residues" evidence="1">
    <location>
        <begin position="321"/>
        <end position="334"/>
    </location>
</feature>
<dbReference type="Gene3D" id="1.25.40.530">
    <property type="entry name" value="MyTH4 domain"/>
    <property type="match status" value="1"/>
</dbReference>
<dbReference type="Pfam" id="PF00784">
    <property type="entry name" value="MyTH4"/>
    <property type="match status" value="1"/>
</dbReference>
<feature type="domain" description="Rho-GAP" evidence="3">
    <location>
        <begin position="860"/>
        <end position="1047"/>
    </location>
</feature>
<feature type="region of interest" description="Disordered" evidence="1">
    <location>
        <begin position="470"/>
        <end position="502"/>
    </location>
</feature>
<evidence type="ECO:0000259" key="4">
    <source>
        <dbReference type="PROSITE" id="PS51016"/>
    </source>
</evidence>
<dbReference type="PANTHER" id="PTHR45876">
    <property type="entry name" value="FI04035P"/>
    <property type="match status" value="1"/>
</dbReference>
<accession>A0ABM1B789</accession>
<dbReference type="Pfam" id="PF00620">
    <property type="entry name" value="RhoGAP"/>
    <property type="match status" value="1"/>
</dbReference>
<dbReference type="SMART" id="SM00324">
    <property type="entry name" value="RhoGAP"/>
    <property type="match status" value="1"/>
</dbReference>
<feature type="compositionally biased region" description="Polar residues" evidence="1">
    <location>
        <begin position="156"/>
        <end position="166"/>
    </location>
</feature>
<feature type="domain" description="MyTH4" evidence="4">
    <location>
        <begin position="689"/>
        <end position="849"/>
    </location>
</feature>
<feature type="compositionally biased region" description="Basic and acidic residues" evidence="1">
    <location>
        <begin position="290"/>
        <end position="309"/>
    </location>
</feature>
<organism evidence="5 6">
    <name type="scientific">Limulus polyphemus</name>
    <name type="common">Atlantic horseshoe crab</name>
    <dbReference type="NCBI Taxonomy" id="6850"/>
    <lineage>
        <taxon>Eukaryota</taxon>
        <taxon>Metazoa</taxon>
        <taxon>Ecdysozoa</taxon>
        <taxon>Arthropoda</taxon>
        <taxon>Chelicerata</taxon>
        <taxon>Merostomata</taxon>
        <taxon>Xiphosura</taxon>
        <taxon>Limulidae</taxon>
        <taxon>Limulus</taxon>
    </lineage>
</organism>
<feature type="region of interest" description="Disordered" evidence="1">
    <location>
        <begin position="397"/>
        <end position="423"/>
    </location>
</feature>
<feature type="region of interest" description="Disordered" evidence="1">
    <location>
        <begin position="546"/>
        <end position="624"/>
    </location>
</feature>
<dbReference type="InterPro" id="IPR000198">
    <property type="entry name" value="RhoGAP_dom"/>
</dbReference>
<protein>
    <submittedName>
        <fullName evidence="6">Rho GTPase-activating protein 39-like</fullName>
    </submittedName>
</protein>
<feature type="compositionally biased region" description="Basic residues" evidence="1">
    <location>
        <begin position="116"/>
        <end position="128"/>
    </location>
</feature>
<feature type="compositionally biased region" description="Low complexity" evidence="1">
    <location>
        <begin position="339"/>
        <end position="350"/>
    </location>
</feature>
<dbReference type="InterPro" id="IPR000857">
    <property type="entry name" value="MyTH4_dom"/>
</dbReference>
<dbReference type="InterPro" id="IPR036020">
    <property type="entry name" value="WW_dom_sf"/>
</dbReference>
<evidence type="ECO:0000313" key="6">
    <source>
        <dbReference type="RefSeq" id="XP_013776229.1"/>
    </source>
</evidence>
<feature type="compositionally biased region" description="Low complexity" evidence="1">
    <location>
        <begin position="310"/>
        <end position="320"/>
    </location>
</feature>
<evidence type="ECO:0000259" key="3">
    <source>
        <dbReference type="PROSITE" id="PS50238"/>
    </source>
</evidence>
<feature type="compositionally biased region" description="Polar residues" evidence="1">
    <location>
        <begin position="548"/>
        <end position="560"/>
    </location>
</feature>
<evidence type="ECO:0000259" key="2">
    <source>
        <dbReference type="PROSITE" id="PS50020"/>
    </source>
</evidence>
<feature type="compositionally biased region" description="Polar residues" evidence="1">
    <location>
        <begin position="397"/>
        <end position="406"/>
    </location>
</feature>
<dbReference type="InterPro" id="IPR001202">
    <property type="entry name" value="WW_dom"/>
</dbReference>
<dbReference type="Proteomes" id="UP000694941">
    <property type="component" value="Unplaced"/>
</dbReference>
<dbReference type="SUPFAM" id="SSF48350">
    <property type="entry name" value="GTPase activation domain, GAP"/>
    <property type="match status" value="1"/>
</dbReference>
<feature type="compositionally biased region" description="Low complexity" evidence="1">
    <location>
        <begin position="167"/>
        <end position="195"/>
    </location>
</feature>
<dbReference type="InterPro" id="IPR008936">
    <property type="entry name" value="Rho_GTPase_activation_prot"/>
</dbReference>
<dbReference type="PANTHER" id="PTHR45876:SF8">
    <property type="entry name" value="FI04035P"/>
    <property type="match status" value="1"/>
</dbReference>